<evidence type="ECO:0000313" key="2">
    <source>
        <dbReference type="Proteomes" id="UP000009138"/>
    </source>
</evidence>
<dbReference type="RefSeq" id="XP_067524580.1">
    <property type="nucleotide sequence ID" value="XM_067668479.1"/>
</dbReference>
<sequence length="94" mass="10828">MDSTGCLLCFFDHRCLLLDWFVDRVLWRAKKQNAREGAFFTTQSQRLNPSPFQVIHWEFGSFLLALESLLTFSGRLDGAADKVNEKDGQKKDQS</sequence>
<proteinExistence type="predicted"/>
<reference evidence="1 2" key="1">
    <citation type="journal article" date="2009" name="PLoS Genet.">
        <title>Genomic analysis of the basal lineage fungus Rhizopus oryzae reveals a whole-genome duplication.</title>
        <authorList>
            <person name="Ma L.-J."/>
            <person name="Ibrahim A.S."/>
            <person name="Skory C."/>
            <person name="Grabherr M.G."/>
            <person name="Burger G."/>
            <person name="Butler M."/>
            <person name="Elias M."/>
            <person name="Idnurm A."/>
            <person name="Lang B.F."/>
            <person name="Sone T."/>
            <person name="Abe A."/>
            <person name="Calvo S.E."/>
            <person name="Corrochano L.M."/>
            <person name="Engels R."/>
            <person name="Fu J."/>
            <person name="Hansberg W."/>
            <person name="Kim J.-M."/>
            <person name="Kodira C.D."/>
            <person name="Koehrsen M.J."/>
            <person name="Liu B."/>
            <person name="Miranda-Saavedra D."/>
            <person name="O'Leary S."/>
            <person name="Ortiz-Castellanos L."/>
            <person name="Poulter R."/>
            <person name="Rodriguez-Romero J."/>
            <person name="Ruiz-Herrera J."/>
            <person name="Shen Y.-Q."/>
            <person name="Zeng Q."/>
            <person name="Galagan J."/>
            <person name="Birren B.W."/>
            <person name="Cuomo C.A."/>
            <person name="Wickes B.L."/>
        </authorList>
    </citation>
    <scope>NUCLEOTIDE SEQUENCE [LARGE SCALE GENOMIC DNA]</scope>
    <source>
        <strain evidence="2">RA 99-880 / ATCC MYA-4621 / FGSC 9543 / NRRL 43880</strain>
    </source>
</reference>
<dbReference type="Proteomes" id="UP000009138">
    <property type="component" value="Unassembled WGS sequence"/>
</dbReference>
<dbReference type="GeneID" id="93620860"/>
<dbReference type="VEuPathDB" id="FungiDB:RO3G_13895"/>
<dbReference type="InParanoid" id="I1CL54"/>
<name>I1CL54_RHIO9</name>
<dbReference type="EMBL" id="CH476744">
    <property type="protein sequence ID" value="EIE89184.1"/>
    <property type="molecule type" value="Genomic_DNA"/>
</dbReference>
<organism evidence="1 2">
    <name type="scientific">Rhizopus delemar (strain RA 99-880 / ATCC MYA-4621 / FGSC 9543 / NRRL 43880)</name>
    <name type="common">Mucormycosis agent</name>
    <name type="synonym">Rhizopus arrhizus var. delemar</name>
    <dbReference type="NCBI Taxonomy" id="246409"/>
    <lineage>
        <taxon>Eukaryota</taxon>
        <taxon>Fungi</taxon>
        <taxon>Fungi incertae sedis</taxon>
        <taxon>Mucoromycota</taxon>
        <taxon>Mucoromycotina</taxon>
        <taxon>Mucoromycetes</taxon>
        <taxon>Mucorales</taxon>
        <taxon>Mucorineae</taxon>
        <taxon>Rhizopodaceae</taxon>
        <taxon>Rhizopus</taxon>
    </lineage>
</organism>
<evidence type="ECO:0000313" key="1">
    <source>
        <dbReference type="EMBL" id="EIE89184.1"/>
    </source>
</evidence>
<protein>
    <submittedName>
        <fullName evidence="1">Uncharacterized protein</fullName>
    </submittedName>
</protein>
<keyword evidence="2" id="KW-1185">Reference proteome</keyword>
<dbReference type="AlphaFoldDB" id="I1CL54"/>
<gene>
    <name evidence="1" type="ORF">RO3G_13895</name>
</gene>
<accession>I1CL54</accession>